<dbReference type="InterPro" id="IPR036397">
    <property type="entry name" value="RNaseH_sf"/>
</dbReference>
<protein>
    <recommendedName>
        <fullName evidence="3">RNase H type-1 domain-containing protein</fullName>
    </recommendedName>
</protein>
<dbReference type="Gene3D" id="3.30.420.10">
    <property type="entry name" value="Ribonuclease H-like superfamily/Ribonuclease H"/>
    <property type="match status" value="1"/>
</dbReference>
<comment type="caution">
    <text evidence="1">The sequence shown here is derived from an EMBL/GenBank/DDBJ whole genome shotgun (WGS) entry which is preliminary data.</text>
</comment>
<dbReference type="Proteomes" id="UP000770661">
    <property type="component" value="Unassembled WGS sequence"/>
</dbReference>
<gene>
    <name evidence="1" type="ORF">GWK47_012384</name>
</gene>
<accession>A0A8J5CLX8</accession>
<keyword evidence="2" id="KW-1185">Reference proteome</keyword>
<dbReference type="OrthoDB" id="6373941at2759"/>
<evidence type="ECO:0000313" key="1">
    <source>
        <dbReference type="EMBL" id="KAG0715249.1"/>
    </source>
</evidence>
<evidence type="ECO:0008006" key="3">
    <source>
        <dbReference type="Google" id="ProtNLM"/>
    </source>
</evidence>
<name>A0A8J5CLX8_CHIOP</name>
<dbReference type="InterPro" id="IPR012337">
    <property type="entry name" value="RNaseH-like_sf"/>
</dbReference>
<organism evidence="1 2">
    <name type="scientific">Chionoecetes opilio</name>
    <name type="common">Atlantic snow crab</name>
    <name type="synonym">Cancer opilio</name>
    <dbReference type="NCBI Taxonomy" id="41210"/>
    <lineage>
        <taxon>Eukaryota</taxon>
        <taxon>Metazoa</taxon>
        <taxon>Ecdysozoa</taxon>
        <taxon>Arthropoda</taxon>
        <taxon>Crustacea</taxon>
        <taxon>Multicrustacea</taxon>
        <taxon>Malacostraca</taxon>
        <taxon>Eumalacostraca</taxon>
        <taxon>Eucarida</taxon>
        <taxon>Decapoda</taxon>
        <taxon>Pleocyemata</taxon>
        <taxon>Brachyura</taxon>
        <taxon>Eubrachyura</taxon>
        <taxon>Majoidea</taxon>
        <taxon>Majidae</taxon>
        <taxon>Chionoecetes</taxon>
    </lineage>
</organism>
<dbReference type="GO" id="GO:0003676">
    <property type="term" value="F:nucleic acid binding"/>
    <property type="evidence" value="ECO:0007669"/>
    <property type="project" value="InterPro"/>
</dbReference>
<sequence>MEYIEGKIQTYSHQAKTIRQSTRGLGATAVSPGEENFWGALAHDAVSAEQASPDQKLASVSRSGEACKRERSQASGGFLIKIRLLLKDSNIPNANFKCITVHPGFPGVCLNPWALEVAFLTYRATNGNLPVNSANHEALHLTNEGWEIAFQWVPSHAGIPGNEVADSAARMALTDINTTPFPLPLR</sequence>
<proteinExistence type="predicted"/>
<dbReference type="AlphaFoldDB" id="A0A8J5CLX8"/>
<reference evidence="1" key="1">
    <citation type="submission" date="2020-07" db="EMBL/GenBank/DDBJ databases">
        <title>The High-quality genome of the commercially important snow crab, Chionoecetes opilio.</title>
        <authorList>
            <person name="Jeong J.-H."/>
            <person name="Ryu S."/>
        </authorList>
    </citation>
    <scope>NUCLEOTIDE SEQUENCE</scope>
    <source>
        <strain evidence="1">MADBK_172401_WGS</strain>
        <tissue evidence="1">Digestive gland</tissue>
    </source>
</reference>
<dbReference type="SUPFAM" id="SSF53098">
    <property type="entry name" value="Ribonuclease H-like"/>
    <property type="match status" value="1"/>
</dbReference>
<evidence type="ECO:0000313" key="2">
    <source>
        <dbReference type="Proteomes" id="UP000770661"/>
    </source>
</evidence>
<dbReference type="EMBL" id="JACEEZ010019869">
    <property type="protein sequence ID" value="KAG0715249.1"/>
    <property type="molecule type" value="Genomic_DNA"/>
</dbReference>